<feature type="signal peptide" evidence="1">
    <location>
        <begin position="1"/>
        <end position="21"/>
    </location>
</feature>
<dbReference type="PROSITE" id="PS51257">
    <property type="entry name" value="PROKAR_LIPOPROTEIN"/>
    <property type="match status" value="1"/>
</dbReference>
<keyword evidence="2" id="KW-0813">Transport</keyword>
<protein>
    <submittedName>
        <fullName evidence="2">Multiple sugar transport system substrate-binding protein</fullName>
    </submittedName>
</protein>
<evidence type="ECO:0000313" key="2">
    <source>
        <dbReference type="EMBL" id="MBB6551757.1"/>
    </source>
</evidence>
<comment type="caution">
    <text evidence="2">The sequence shown here is derived from an EMBL/GenBank/DDBJ whole genome shotgun (WGS) entry which is preliminary data.</text>
</comment>
<keyword evidence="2" id="KW-0762">Sugar transport</keyword>
<dbReference type="AlphaFoldDB" id="A0A7X0NY31"/>
<reference evidence="2 3" key="1">
    <citation type="submission" date="2020-08" db="EMBL/GenBank/DDBJ databases">
        <title>Sequencing the genomes of 1000 actinobacteria strains.</title>
        <authorList>
            <person name="Klenk H.-P."/>
        </authorList>
    </citation>
    <scope>NUCLEOTIDE SEQUENCE [LARGE SCALE GENOMIC DNA]</scope>
    <source>
        <strain evidence="2 3">DSM 43768</strain>
    </source>
</reference>
<evidence type="ECO:0000313" key="3">
    <source>
        <dbReference type="Proteomes" id="UP000565579"/>
    </source>
</evidence>
<proteinExistence type="predicted"/>
<feature type="chain" id="PRO_5031156851" evidence="1">
    <location>
        <begin position="22"/>
        <end position="418"/>
    </location>
</feature>
<dbReference type="Pfam" id="PF01547">
    <property type="entry name" value="SBP_bac_1"/>
    <property type="match status" value="1"/>
</dbReference>
<dbReference type="InterPro" id="IPR006059">
    <property type="entry name" value="SBP"/>
</dbReference>
<keyword evidence="1" id="KW-0732">Signal</keyword>
<accession>A0A7X0NY31</accession>
<dbReference type="Gene3D" id="3.40.190.10">
    <property type="entry name" value="Periplasmic binding protein-like II"/>
    <property type="match status" value="1"/>
</dbReference>
<dbReference type="RefSeq" id="WP_185105771.1">
    <property type="nucleotide sequence ID" value="NZ_BAAAXY010000058.1"/>
</dbReference>
<dbReference type="SUPFAM" id="SSF53850">
    <property type="entry name" value="Periplasmic binding protein-like II"/>
    <property type="match status" value="1"/>
</dbReference>
<keyword evidence="3" id="KW-1185">Reference proteome</keyword>
<organism evidence="2 3">
    <name type="scientific">Nonomuraea rubra</name>
    <dbReference type="NCBI Taxonomy" id="46180"/>
    <lineage>
        <taxon>Bacteria</taxon>
        <taxon>Bacillati</taxon>
        <taxon>Actinomycetota</taxon>
        <taxon>Actinomycetes</taxon>
        <taxon>Streptosporangiales</taxon>
        <taxon>Streptosporangiaceae</taxon>
        <taxon>Nonomuraea</taxon>
    </lineage>
</organism>
<dbReference type="PANTHER" id="PTHR43649:SF12">
    <property type="entry name" value="DIACETYLCHITOBIOSE BINDING PROTEIN DASA"/>
    <property type="match status" value="1"/>
</dbReference>
<dbReference type="InterPro" id="IPR050490">
    <property type="entry name" value="Bact_solute-bd_prot1"/>
</dbReference>
<sequence>MQAKALAAVTAVSFLALAACAGTPDGGPADGGSGTVTITYAFWGNNDEAATIKSMIAAFEKANPAIKVEPNWIQSDYEQKLQTSIAGGDAPTVAQISNTALPSFANAFAPVQVDHGVYYSPAVAKAGNVGGTDYAVPFVAKSKVMAINKAAFEAAGVAVPSGTAPMSTAEFVAAAKKLTSGSGAKKVYGSAPLWYDGWLVAEGGSYYGADGRTCTMGNADGIRAAQTVVDSTKPDGFAPSSIDAQGQDMFQWFSDGKVAMLPDFGPWNIAKIAALDTSKFLIVPMPGKGEPMEVDSLGIAKSATEAEVAAAKTFATFMSTSPAAQNLLASTTSALGVPVVQGSLEAFKAIAPKVNLQAFTDAVTNAVTTAYVKDKVKIESTFSTDLNSRTAIGTGTEDPATVLPELQAQCQKMLDATK</sequence>
<name>A0A7X0NY31_9ACTN</name>
<dbReference type="EMBL" id="JACHMI010000001">
    <property type="protein sequence ID" value="MBB6551757.1"/>
    <property type="molecule type" value="Genomic_DNA"/>
</dbReference>
<dbReference type="Proteomes" id="UP000565579">
    <property type="component" value="Unassembled WGS sequence"/>
</dbReference>
<evidence type="ECO:0000256" key="1">
    <source>
        <dbReference type="SAM" id="SignalP"/>
    </source>
</evidence>
<gene>
    <name evidence="2" type="ORF">HD593_006552</name>
</gene>
<dbReference type="PANTHER" id="PTHR43649">
    <property type="entry name" value="ARABINOSE-BINDING PROTEIN-RELATED"/>
    <property type="match status" value="1"/>
</dbReference>